<dbReference type="EMBL" id="LLEI02000023">
    <property type="protein sequence ID" value="OAJ94567.1"/>
    <property type="molecule type" value="Genomic_DNA"/>
</dbReference>
<organism evidence="1 2">
    <name type="scientific">Vibrio bivalvicida</name>
    <dbReference type="NCBI Taxonomy" id="1276888"/>
    <lineage>
        <taxon>Bacteria</taxon>
        <taxon>Pseudomonadati</taxon>
        <taxon>Pseudomonadota</taxon>
        <taxon>Gammaproteobacteria</taxon>
        <taxon>Vibrionales</taxon>
        <taxon>Vibrionaceae</taxon>
        <taxon>Vibrio</taxon>
        <taxon>Vibrio oreintalis group</taxon>
    </lineage>
</organism>
<accession>A0A177Y174</accession>
<name>A0A177Y174_9VIBR</name>
<dbReference type="AlphaFoldDB" id="A0A177Y174"/>
<proteinExistence type="predicted"/>
<dbReference type="Proteomes" id="UP000078406">
    <property type="component" value="Unassembled WGS sequence"/>
</dbReference>
<reference evidence="1 2" key="1">
    <citation type="journal article" date="2016" name="Syst. Appl. Microbiol.">
        <title>Vibrio bivalvicida sp. nov., a novel larval pathogen for bivalve molluscs reared in a hatchery.</title>
        <authorList>
            <person name="Dubert J."/>
            <person name="Romalde J.L."/>
            <person name="Prado S."/>
            <person name="Barja J.L."/>
        </authorList>
    </citation>
    <scope>NUCLEOTIDE SEQUENCE [LARGE SCALE GENOMIC DNA]</scope>
    <source>
        <strain evidence="1 2">605</strain>
    </source>
</reference>
<evidence type="ECO:0000313" key="2">
    <source>
        <dbReference type="Proteomes" id="UP000078406"/>
    </source>
</evidence>
<evidence type="ECO:0000313" key="1">
    <source>
        <dbReference type="EMBL" id="OAJ94567.1"/>
    </source>
</evidence>
<comment type="caution">
    <text evidence="1">The sequence shown here is derived from an EMBL/GenBank/DDBJ whole genome shotgun (WGS) entry which is preliminary data.</text>
</comment>
<gene>
    <name evidence="1" type="ORF">APB76_08780</name>
</gene>
<sequence>MINKIMDLFGIISCDLTLIRMRISWDQKWYLCTGGEKDLSCSLDNYRLITGKIYFYPQAEWSKKQQTVQGGKGNVIHN</sequence>
<protein>
    <submittedName>
        <fullName evidence="1">Uncharacterized protein</fullName>
    </submittedName>
</protein>